<dbReference type="EMBL" id="QDEB01080354">
    <property type="protein sequence ID" value="RZC34411.1"/>
    <property type="molecule type" value="Genomic_DNA"/>
</dbReference>
<gene>
    <name evidence="13" type="ORF">BDFB_003737</name>
</gene>
<evidence type="ECO:0000313" key="13">
    <source>
        <dbReference type="EMBL" id="RZC34411.1"/>
    </source>
</evidence>
<dbReference type="GO" id="GO:0005656">
    <property type="term" value="C:nuclear pre-replicative complex"/>
    <property type="evidence" value="ECO:0007669"/>
    <property type="project" value="TreeGrafter"/>
</dbReference>
<dbReference type="Proteomes" id="UP000292052">
    <property type="component" value="Unassembled WGS sequence"/>
</dbReference>
<dbReference type="AlphaFoldDB" id="A0A482VNA1"/>
<dbReference type="InterPro" id="IPR045663">
    <property type="entry name" value="ORC3_ins"/>
</dbReference>
<evidence type="ECO:0000256" key="4">
    <source>
        <dbReference type="ARBA" id="ARBA00022553"/>
    </source>
</evidence>
<dbReference type="CDD" id="cd20704">
    <property type="entry name" value="Orc3"/>
    <property type="match status" value="1"/>
</dbReference>
<protein>
    <recommendedName>
        <fullName evidence="3">Origin recognition complex subunit 3</fullName>
    </recommendedName>
</protein>
<feature type="domain" description="Origin recognition complex subunit 3 winged helix C-terminal" evidence="11">
    <location>
        <begin position="533"/>
        <end position="643"/>
    </location>
</feature>
<dbReference type="STRING" id="1661398.A0A482VNA1"/>
<comment type="function">
    <text evidence="9">Component of the origin recognition complex (ORC) that binds origins of replication. DNA-binding is ATP-dependent. The specific DNA sequences that define origins of replication have not been identified yet. ORC is required to assemble the pre-replication complex necessary to initiate DNA replication. Binds histone H3 and H4 trimethylation marks H3K9me3, H3K27me3 and H4K20me3.</text>
</comment>
<dbReference type="InterPro" id="IPR040855">
    <property type="entry name" value="ORC_WH_C"/>
</dbReference>
<dbReference type="Pfam" id="PF18137">
    <property type="entry name" value="WHD_ORC"/>
    <property type="match status" value="1"/>
</dbReference>
<feature type="domain" description="Origin recognition complex subunit 3 N-terminal" evidence="10">
    <location>
        <begin position="3"/>
        <end position="271"/>
    </location>
</feature>
<organism evidence="13 14">
    <name type="scientific">Asbolus verrucosus</name>
    <name type="common">Desert ironclad beetle</name>
    <dbReference type="NCBI Taxonomy" id="1661398"/>
    <lineage>
        <taxon>Eukaryota</taxon>
        <taxon>Metazoa</taxon>
        <taxon>Ecdysozoa</taxon>
        <taxon>Arthropoda</taxon>
        <taxon>Hexapoda</taxon>
        <taxon>Insecta</taxon>
        <taxon>Pterygota</taxon>
        <taxon>Neoptera</taxon>
        <taxon>Endopterygota</taxon>
        <taxon>Coleoptera</taxon>
        <taxon>Polyphaga</taxon>
        <taxon>Cucujiformia</taxon>
        <taxon>Tenebrionidae</taxon>
        <taxon>Pimeliinae</taxon>
        <taxon>Asbolus</taxon>
    </lineage>
</organism>
<keyword evidence="6" id="KW-0238">DNA-binding</keyword>
<dbReference type="Pfam" id="PF07034">
    <property type="entry name" value="ORC3_N"/>
    <property type="match status" value="1"/>
</dbReference>
<dbReference type="PANTHER" id="PTHR12748">
    <property type="entry name" value="ORIGIN RECOGNITION COMPLEX SUBUNIT 3"/>
    <property type="match status" value="1"/>
</dbReference>
<evidence type="ECO:0000256" key="9">
    <source>
        <dbReference type="ARBA" id="ARBA00045241"/>
    </source>
</evidence>
<comment type="similarity">
    <text evidence="2">Belongs to the ORC3 family.</text>
</comment>
<dbReference type="GO" id="GO:0003688">
    <property type="term" value="F:DNA replication origin binding"/>
    <property type="evidence" value="ECO:0007669"/>
    <property type="project" value="TreeGrafter"/>
</dbReference>
<evidence type="ECO:0000256" key="6">
    <source>
        <dbReference type="ARBA" id="ARBA00023125"/>
    </source>
</evidence>
<evidence type="ECO:0000259" key="11">
    <source>
        <dbReference type="Pfam" id="PF18137"/>
    </source>
</evidence>
<evidence type="ECO:0000259" key="12">
    <source>
        <dbReference type="Pfam" id="PF19675"/>
    </source>
</evidence>
<keyword evidence="5" id="KW-0235">DNA replication</keyword>
<sequence length="645" mass="74042">MASTVSVSKGIFVFKNGAKAASKKSRKKSKVRESPFSDSLWYKSYASLWSKIEAKTQDLNNEMFSSVLSNLVNYIRECYKSPVTEVPAAALLTGINMPDHSAQFKTLKKEVKEHISPHVATLNGEDCQNLKYLVENMINQLIKDENQSSDEDDSDTDTCHIKKSQCNFSLLQSWYEDLYIFTKSESSPKKQKTKSSKKVIVVIIPDFEGFSPKVLQDFILIASSYINVLPFVFVFGVATSLAAVHRSLPCHVSSKVNIQVFNSSPSYAMLEHFSYGNAMALCKRKNINSVLVEFNHDDFENVRRFLSFRKLVESESPENKILLLTDDDYFRKVLKKEIKKITKYIANLHLFLKCLQILVCDLPKAPLGKQVRELYSFAVSSNITESQEYKECFQLLSFQSKEELCSKIKKISGLLANNIETSEWESSEIVEIIGELNVYIEKMNNLTLNKVEEMETEDVVIEQMDRKQLKDKLLSLSKQSKPMNNFEKFRLKVLDFLSEKFRLYLLEPTNFYFHEIFFFNDISVQNHIIGCHRAAIHTALNDPHFYLQCSCCEIANDSIILQSMPDISIVYKLHLECGKMINLYDWLQSFLSIVDPQEIDDDSKPKVDPQLQARFTQAVAELEYLGFIKSSKRKTDHVARLTWGG</sequence>
<dbReference type="GO" id="GO:0031261">
    <property type="term" value="C:DNA replication preinitiation complex"/>
    <property type="evidence" value="ECO:0007669"/>
    <property type="project" value="TreeGrafter"/>
</dbReference>
<dbReference type="PANTHER" id="PTHR12748:SF0">
    <property type="entry name" value="ORIGIN RECOGNITION COMPLEX SUBUNIT 3"/>
    <property type="match status" value="1"/>
</dbReference>
<dbReference type="GO" id="GO:0006270">
    <property type="term" value="P:DNA replication initiation"/>
    <property type="evidence" value="ECO:0007669"/>
    <property type="project" value="TreeGrafter"/>
</dbReference>
<evidence type="ECO:0000256" key="1">
    <source>
        <dbReference type="ARBA" id="ARBA00004123"/>
    </source>
</evidence>
<feature type="domain" description="Origin recognition complex subunit 3 insertion" evidence="12">
    <location>
        <begin position="294"/>
        <end position="521"/>
    </location>
</feature>
<comment type="caution">
    <text evidence="13">The sequence shown here is derived from an EMBL/GenBank/DDBJ whole genome shotgun (WGS) entry which is preliminary data.</text>
</comment>
<name>A0A482VNA1_ASBVE</name>
<evidence type="ECO:0000259" key="10">
    <source>
        <dbReference type="Pfam" id="PF07034"/>
    </source>
</evidence>
<dbReference type="OrthoDB" id="10265211at2759"/>
<accession>A0A482VNA1</accession>
<evidence type="ECO:0000256" key="8">
    <source>
        <dbReference type="ARBA" id="ARBA00026084"/>
    </source>
</evidence>
<dbReference type="InterPro" id="IPR045667">
    <property type="entry name" value="ORC3_N"/>
</dbReference>
<keyword evidence="4" id="KW-0597">Phosphoprotein</keyword>
<evidence type="ECO:0000256" key="2">
    <source>
        <dbReference type="ARBA" id="ARBA00010977"/>
    </source>
</evidence>
<comment type="subcellular location">
    <subcellularLocation>
        <location evidence="1">Nucleus</location>
    </subcellularLocation>
</comment>
<keyword evidence="14" id="KW-1185">Reference proteome</keyword>
<evidence type="ECO:0000256" key="5">
    <source>
        <dbReference type="ARBA" id="ARBA00022705"/>
    </source>
</evidence>
<proteinExistence type="inferred from homology"/>
<dbReference type="InterPro" id="IPR020795">
    <property type="entry name" value="ORC3"/>
</dbReference>
<comment type="subunit">
    <text evidence="8">Component of ORC, a complex composed of at least 6 subunits: ORC1, ORC2, ORC3, ORC4, ORC5 and ORC6. ORC is regulated in a cell-cycle dependent manner. It is sequentially assembled at the exit from anaphase of mitosis and disassembled as cells enter S phase.</text>
</comment>
<dbReference type="GO" id="GO:0005664">
    <property type="term" value="C:nuclear origin of replication recognition complex"/>
    <property type="evidence" value="ECO:0007669"/>
    <property type="project" value="InterPro"/>
</dbReference>
<dbReference type="Pfam" id="PF19675">
    <property type="entry name" value="ORC3_ins"/>
    <property type="match status" value="1"/>
</dbReference>
<evidence type="ECO:0000256" key="3">
    <source>
        <dbReference type="ARBA" id="ARBA00019085"/>
    </source>
</evidence>
<keyword evidence="7" id="KW-0539">Nucleus</keyword>
<evidence type="ECO:0000313" key="14">
    <source>
        <dbReference type="Proteomes" id="UP000292052"/>
    </source>
</evidence>
<reference evidence="13 14" key="1">
    <citation type="submission" date="2017-03" db="EMBL/GenBank/DDBJ databases">
        <title>Genome of the blue death feigning beetle - Asbolus verrucosus.</title>
        <authorList>
            <person name="Rider S.D."/>
        </authorList>
    </citation>
    <scope>NUCLEOTIDE SEQUENCE [LARGE SCALE GENOMIC DNA]</scope>
    <source>
        <strain evidence="13">Butters</strain>
        <tissue evidence="13">Head and leg muscle</tissue>
    </source>
</reference>
<evidence type="ECO:0000256" key="7">
    <source>
        <dbReference type="ARBA" id="ARBA00023242"/>
    </source>
</evidence>